<name>A0A6G3MJW9_HENSL</name>
<keyword evidence="2" id="KW-0805">Transcription regulation</keyword>
<accession>A0A6G3MJW9</accession>
<dbReference type="InterPro" id="IPR038635">
    <property type="entry name" value="CCR4-NOT_su2/3/5_C_sf"/>
</dbReference>
<evidence type="ECO:0000256" key="1">
    <source>
        <dbReference type="ARBA" id="ARBA00007682"/>
    </source>
</evidence>
<proteinExistence type="inferred from homology"/>
<dbReference type="Pfam" id="PF04153">
    <property type="entry name" value="NOT2_3_5_C"/>
    <property type="match status" value="1"/>
</dbReference>
<feature type="domain" description="NOT2/NOT3/NOT5 C-terminal" evidence="4">
    <location>
        <begin position="92"/>
        <end position="199"/>
    </location>
</feature>
<dbReference type="InterPro" id="IPR007282">
    <property type="entry name" value="NOT2/3/5_C"/>
</dbReference>
<reference evidence="5" key="1">
    <citation type="submission" date="2018-11" db="EMBL/GenBank/DDBJ databases">
        <title>Henneguya salminicola genome and transcriptome.</title>
        <authorList>
            <person name="Yahalomi D."/>
            <person name="Atkinson S.D."/>
            <person name="Neuhof M."/>
            <person name="Chang E.S."/>
            <person name="Philippe H."/>
            <person name="Cartwright P."/>
            <person name="Bartholomew J.L."/>
            <person name="Huchon D."/>
        </authorList>
    </citation>
    <scope>NUCLEOTIDE SEQUENCE</scope>
    <source>
        <strain evidence="5">Hz1</strain>
        <tissue evidence="5">Whole</tissue>
    </source>
</reference>
<dbReference type="Gene3D" id="2.30.30.1020">
    <property type="entry name" value="CCR4-NOT complex subunit 2/3/5, C-terminal domain"/>
    <property type="match status" value="1"/>
</dbReference>
<dbReference type="GO" id="GO:0030015">
    <property type="term" value="C:CCR4-NOT core complex"/>
    <property type="evidence" value="ECO:0007669"/>
    <property type="project" value="InterPro"/>
</dbReference>
<dbReference type="PANTHER" id="PTHR23326">
    <property type="entry name" value="CCR4 NOT-RELATED"/>
    <property type="match status" value="1"/>
</dbReference>
<dbReference type="GO" id="GO:0006355">
    <property type="term" value="P:regulation of DNA-templated transcription"/>
    <property type="evidence" value="ECO:0007669"/>
    <property type="project" value="InterPro"/>
</dbReference>
<sequence length="204" mass="24268">MSKPQNINYAENITITTKKSTLTYAYEKNIPLCLEKPDISQNKNIDIDELQDQNILHLSTTEKAGVSQNQCCFKSLTTNMMLPHSKTLKISRCLCDVPAHHKQQLPTQFDSQEIYYRLSLQTLFFIFYYYGGTKAQYFASQALKRRDWRFHTQLNTWCQRSSEPHVICDDYEQGPYITFDFENWVQKSEDNFKFEYRYLEDKIF</sequence>
<organism evidence="5">
    <name type="scientific">Henneguya salminicola</name>
    <name type="common">Myxosporean</name>
    <dbReference type="NCBI Taxonomy" id="69463"/>
    <lineage>
        <taxon>Eukaryota</taxon>
        <taxon>Metazoa</taxon>
        <taxon>Cnidaria</taxon>
        <taxon>Myxozoa</taxon>
        <taxon>Myxosporea</taxon>
        <taxon>Bivalvulida</taxon>
        <taxon>Platysporina</taxon>
        <taxon>Myxobolidae</taxon>
        <taxon>Henneguya</taxon>
    </lineage>
</organism>
<evidence type="ECO:0000256" key="3">
    <source>
        <dbReference type="ARBA" id="ARBA00023163"/>
    </source>
</evidence>
<protein>
    <submittedName>
        <fullName evidence="5">CCR4-NOT transcription complex subunit 3 (Trinotate prediction)</fullName>
    </submittedName>
</protein>
<evidence type="ECO:0000313" key="5">
    <source>
        <dbReference type="EMBL" id="NDJ94216.1"/>
    </source>
</evidence>
<evidence type="ECO:0000259" key="4">
    <source>
        <dbReference type="Pfam" id="PF04153"/>
    </source>
</evidence>
<comment type="similarity">
    <text evidence="1">Belongs to the CNOT2/3/5 family.</text>
</comment>
<dbReference type="GO" id="GO:2000036">
    <property type="term" value="P:regulation of stem cell population maintenance"/>
    <property type="evidence" value="ECO:0007669"/>
    <property type="project" value="UniProtKB-ARBA"/>
</dbReference>
<keyword evidence="3" id="KW-0804">Transcription</keyword>
<dbReference type="InterPro" id="IPR040168">
    <property type="entry name" value="Not2/3/5"/>
</dbReference>
<evidence type="ECO:0000256" key="2">
    <source>
        <dbReference type="ARBA" id="ARBA00023015"/>
    </source>
</evidence>
<dbReference type="EMBL" id="GHBP01007186">
    <property type="protein sequence ID" value="NDJ94216.1"/>
    <property type="molecule type" value="Transcribed_RNA"/>
</dbReference>
<dbReference type="AlphaFoldDB" id="A0A6G3MJW9"/>